<evidence type="ECO:0000313" key="3">
    <source>
        <dbReference type="EMBL" id="GAA0876313.1"/>
    </source>
</evidence>
<dbReference type="RefSeq" id="WP_343788875.1">
    <property type="nucleotide sequence ID" value="NZ_BAAAFH010000022.1"/>
</dbReference>
<dbReference type="Proteomes" id="UP001501126">
    <property type="component" value="Unassembled WGS sequence"/>
</dbReference>
<accession>A0ABN1MTK1</accession>
<dbReference type="EMBL" id="BAAAFH010000022">
    <property type="protein sequence ID" value="GAA0876313.1"/>
    <property type="molecule type" value="Genomic_DNA"/>
</dbReference>
<gene>
    <name evidence="3" type="ORF">GCM10009118_27230</name>
</gene>
<comment type="caution">
    <text evidence="3">The sequence shown here is derived from an EMBL/GenBank/DDBJ whole genome shotgun (WGS) entry which is preliminary data.</text>
</comment>
<reference evidence="3 4" key="1">
    <citation type="journal article" date="2019" name="Int. J. Syst. Evol. Microbiol.">
        <title>The Global Catalogue of Microorganisms (GCM) 10K type strain sequencing project: providing services to taxonomists for standard genome sequencing and annotation.</title>
        <authorList>
            <consortium name="The Broad Institute Genomics Platform"/>
            <consortium name="The Broad Institute Genome Sequencing Center for Infectious Disease"/>
            <person name="Wu L."/>
            <person name="Ma J."/>
        </authorList>
    </citation>
    <scope>NUCLEOTIDE SEQUENCE [LARGE SCALE GENOMIC DNA]</scope>
    <source>
        <strain evidence="3 4">JCM 16083</strain>
    </source>
</reference>
<keyword evidence="4" id="KW-1185">Reference proteome</keyword>
<dbReference type="PANTHER" id="PTHR40841:SF2">
    <property type="entry name" value="SIDEROPHORE-DEGRADING ESTERASE (EUROFUNG)"/>
    <property type="match status" value="1"/>
</dbReference>
<dbReference type="InterPro" id="IPR052558">
    <property type="entry name" value="Siderophore_Hydrolase_D"/>
</dbReference>
<dbReference type="InterPro" id="IPR000801">
    <property type="entry name" value="Esterase-like"/>
</dbReference>
<evidence type="ECO:0000256" key="1">
    <source>
        <dbReference type="ARBA" id="ARBA00005622"/>
    </source>
</evidence>
<organism evidence="3 4">
    <name type="scientific">Wandonia haliotis</name>
    <dbReference type="NCBI Taxonomy" id="574963"/>
    <lineage>
        <taxon>Bacteria</taxon>
        <taxon>Pseudomonadati</taxon>
        <taxon>Bacteroidota</taxon>
        <taxon>Flavobacteriia</taxon>
        <taxon>Flavobacteriales</taxon>
        <taxon>Crocinitomicaceae</taxon>
        <taxon>Wandonia</taxon>
    </lineage>
</organism>
<comment type="similarity">
    <text evidence="1">Belongs to the esterase D family.</text>
</comment>
<sequence>MRLYIFALSALLCSITGFGQHKSQPITIGETVTLHSEILQQERKLNIYLPQGYSPDSIKRYPVLYLLDGSMHEDFIHVSGLTQFASFSWINMMPECIVVGIANTDRYHDFTSPCDKKEYKEIIENNGGSEDFTSFLEKEVQPFIDQNYKTTKSKTLIGQSLGGLLATEILFKHPDLFDNYLIVSPSLWWDDQSLLETTPLPYTSDKSVYVAVGNEGKVMKKVARKLYSKLKKVSPETTSVYFRYFPELDHGDALHQSVYYGVKKIFYPEKRD</sequence>
<evidence type="ECO:0000256" key="2">
    <source>
        <dbReference type="ARBA" id="ARBA00022801"/>
    </source>
</evidence>
<protein>
    <submittedName>
        <fullName evidence="3">Alpha/beta hydrolase-fold protein</fullName>
    </submittedName>
</protein>
<dbReference type="InterPro" id="IPR029058">
    <property type="entry name" value="AB_hydrolase_fold"/>
</dbReference>
<evidence type="ECO:0000313" key="4">
    <source>
        <dbReference type="Proteomes" id="UP001501126"/>
    </source>
</evidence>
<keyword evidence="2 3" id="KW-0378">Hydrolase</keyword>
<dbReference type="Gene3D" id="3.40.50.1820">
    <property type="entry name" value="alpha/beta hydrolase"/>
    <property type="match status" value="1"/>
</dbReference>
<dbReference type="SUPFAM" id="SSF53474">
    <property type="entry name" value="alpha/beta-Hydrolases"/>
    <property type="match status" value="1"/>
</dbReference>
<dbReference type="PANTHER" id="PTHR40841">
    <property type="entry name" value="SIDEROPHORE TRIACETYLFUSARININE C ESTERASE"/>
    <property type="match status" value="1"/>
</dbReference>
<name>A0ABN1MTK1_9FLAO</name>
<dbReference type="Pfam" id="PF00756">
    <property type="entry name" value="Esterase"/>
    <property type="match status" value="1"/>
</dbReference>
<dbReference type="GO" id="GO:0016787">
    <property type="term" value="F:hydrolase activity"/>
    <property type="evidence" value="ECO:0007669"/>
    <property type="project" value="UniProtKB-KW"/>
</dbReference>
<proteinExistence type="inferred from homology"/>